<dbReference type="AlphaFoldDB" id="R0H1U1"/>
<proteinExistence type="inferred from homology"/>
<keyword evidence="3" id="KW-0964">Secreted</keyword>
<keyword evidence="8" id="KW-1185">Reference proteome</keyword>
<evidence type="ECO:0000256" key="5">
    <source>
        <dbReference type="ARBA" id="ARBA00023157"/>
    </source>
</evidence>
<feature type="signal peptide" evidence="6">
    <location>
        <begin position="1"/>
        <end position="19"/>
    </location>
</feature>
<evidence type="ECO:0000313" key="8">
    <source>
        <dbReference type="Proteomes" id="UP000029121"/>
    </source>
</evidence>
<organism evidence="7 8">
    <name type="scientific">Capsella rubella</name>
    <dbReference type="NCBI Taxonomy" id="81985"/>
    <lineage>
        <taxon>Eukaryota</taxon>
        <taxon>Viridiplantae</taxon>
        <taxon>Streptophyta</taxon>
        <taxon>Embryophyta</taxon>
        <taxon>Tracheophyta</taxon>
        <taxon>Spermatophyta</taxon>
        <taxon>Magnoliopsida</taxon>
        <taxon>eudicotyledons</taxon>
        <taxon>Gunneridae</taxon>
        <taxon>Pentapetalae</taxon>
        <taxon>rosids</taxon>
        <taxon>malvids</taxon>
        <taxon>Brassicales</taxon>
        <taxon>Brassicaceae</taxon>
        <taxon>Camelineae</taxon>
        <taxon>Capsella</taxon>
    </lineage>
</organism>
<comment type="similarity">
    <text evidence="2">Belongs to the DEFL family.</text>
</comment>
<dbReference type="Pfam" id="PF06876">
    <property type="entry name" value="SCRL"/>
    <property type="match status" value="1"/>
</dbReference>
<protein>
    <submittedName>
        <fullName evidence="7">Uncharacterized protein</fullName>
    </submittedName>
</protein>
<comment type="subcellular location">
    <subcellularLocation>
        <location evidence="1">Secreted</location>
    </subcellularLocation>
</comment>
<dbReference type="STRING" id="81985.R0H1U1"/>
<keyword evidence="4 6" id="KW-0732">Signal</keyword>
<evidence type="ECO:0000256" key="6">
    <source>
        <dbReference type="SAM" id="SignalP"/>
    </source>
</evidence>
<dbReference type="PANTHER" id="PTHR34450">
    <property type="entry name" value="DEFENSIN-LIKE PROTEIN 245-RELATED"/>
    <property type="match status" value="1"/>
</dbReference>
<sequence>MRSVALLLVSLVLVSFILGHVKGIIQKPLIFLEAQKDIFLGGCGKDGNKTCIDDFVKKGAMKPKSCECDDFGDEHLCRCTM</sequence>
<accession>R0H1U1</accession>
<keyword evidence="5" id="KW-1015">Disulfide bond</keyword>
<dbReference type="GO" id="GO:0005576">
    <property type="term" value="C:extracellular region"/>
    <property type="evidence" value="ECO:0007669"/>
    <property type="project" value="UniProtKB-SubCell"/>
</dbReference>
<feature type="chain" id="PRO_5004351871" evidence="6">
    <location>
        <begin position="20"/>
        <end position="81"/>
    </location>
</feature>
<dbReference type="Proteomes" id="UP000029121">
    <property type="component" value="Unassembled WGS sequence"/>
</dbReference>
<evidence type="ECO:0000256" key="3">
    <source>
        <dbReference type="ARBA" id="ARBA00022525"/>
    </source>
</evidence>
<gene>
    <name evidence="7" type="ORF">CARUB_v10007178mg</name>
</gene>
<evidence type="ECO:0000313" key="7">
    <source>
        <dbReference type="EMBL" id="EOA18605.1"/>
    </source>
</evidence>
<evidence type="ECO:0000256" key="4">
    <source>
        <dbReference type="ARBA" id="ARBA00022729"/>
    </source>
</evidence>
<dbReference type="EMBL" id="KB870811">
    <property type="protein sequence ID" value="EOA18605.1"/>
    <property type="molecule type" value="Genomic_DNA"/>
</dbReference>
<dbReference type="GO" id="GO:0007165">
    <property type="term" value="P:signal transduction"/>
    <property type="evidence" value="ECO:0007669"/>
    <property type="project" value="InterPro"/>
</dbReference>
<name>R0H1U1_9BRAS</name>
<dbReference type="PANTHER" id="PTHR34450:SF5">
    <property type="entry name" value="DEFENSIN-LIKE PROTEIN 229-RELATED"/>
    <property type="match status" value="1"/>
</dbReference>
<dbReference type="InterPro" id="IPR010682">
    <property type="entry name" value="SCRL"/>
</dbReference>
<reference evidence="8" key="1">
    <citation type="journal article" date="2013" name="Nat. Genet.">
        <title>The Capsella rubella genome and the genomic consequences of rapid mating system evolution.</title>
        <authorList>
            <person name="Slotte T."/>
            <person name="Hazzouri K.M."/>
            <person name="Agren J.A."/>
            <person name="Koenig D."/>
            <person name="Maumus F."/>
            <person name="Guo Y.L."/>
            <person name="Steige K."/>
            <person name="Platts A.E."/>
            <person name="Escobar J.S."/>
            <person name="Newman L.K."/>
            <person name="Wang W."/>
            <person name="Mandakova T."/>
            <person name="Vello E."/>
            <person name="Smith L.M."/>
            <person name="Henz S.R."/>
            <person name="Steffen J."/>
            <person name="Takuno S."/>
            <person name="Brandvain Y."/>
            <person name="Coop G."/>
            <person name="Andolfatto P."/>
            <person name="Hu T.T."/>
            <person name="Blanchette M."/>
            <person name="Clark R.M."/>
            <person name="Quesneville H."/>
            <person name="Nordborg M."/>
            <person name="Gaut B.S."/>
            <person name="Lysak M.A."/>
            <person name="Jenkins J."/>
            <person name="Grimwood J."/>
            <person name="Chapman J."/>
            <person name="Prochnik S."/>
            <person name="Shu S."/>
            <person name="Rokhsar D."/>
            <person name="Schmutz J."/>
            <person name="Weigel D."/>
            <person name="Wright S.I."/>
        </authorList>
    </citation>
    <scope>NUCLEOTIDE SEQUENCE [LARGE SCALE GENOMIC DNA]</scope>
    <source>
        <strain evidence="8">cv. Monte Gargano</strain>
    </source>
</reference>
<evidence type="ECO:0000256" key="1">
    <source>
        <dbReference type="ARBA" id="ARBA00004613"/>
    </source>
</evidence>
<evidence type="ECO:0000256" key="2">
    <source>
        <dbReference type="ARBA" id="ARBA00006722"/>
    </source>
</evidence>